<dbReference type="Proteomes" id="UP000234323">
    <property type="component" value="Unassembled WGS sequence"/>
</dbReference>
<keyword evidence="2" id="KW-1185">Reference proteome</keyword>
<comment type="caution">
    <text evidence="1">The sequence shown here is derived from an EMBL/GenBank/DDBJ whole genome shotgun (WGS) entry which is preliminary data.</text>
</comment>
<dbReference type="AlphaFoldDB" id="A0A2I1H6E4"/>
<dbReference type="VEuPathDB" id="FungiDB:RhiirA1_522627"/>
<dbReference type="VEuPathDB" id="FungiDB:FUN_015844"/>
<protein>
    <submittedName>
        <fullName evidence="1">Uncharacterized protein</fullName>
    </submittedName>
</protein>
<evidence type="ECO:0000313" key="1">
    <source>
        <dbReference type="EMBL" id="PKY54452.1"/>
    </source>
</evidence>
<dbReference type="EMBL" id="LLXI01001612">
    <property type="protein sequence ID" value="PKY54452.1"/>
    <property type="molecule type" value="Genomic_DNA"/>
</dbReference>
<gene>
    <name evidence="1" type="ORF">RhiirA4_473276</name>
</gene>
<dbReference type="VEuPathDB" id="FungiDB:RhiirFUN_013850"/>
<name>A0A2I1H6E4_9GLOM</name>
<sequence>MIRKCLVALNDNTIRLFDIVDKQEKFFHAILNLLEEVMMDKMSLDVLSIYNDYITDLIEEIETKLDTDTWSKLENELKDVKMTVSEFELLMEMKAMSNTEFHKGKRRVLKEVRKQLETSLSNNLQVFKVPLRKLLCAHEIRKLSK</sequence>
<organism evidence="1 2">
    <name type="scientific">Rhizophagus irregularis</name>
    <dbReference type="NCBI Taxonomy" id="588596"/>
    <lineage>
        <taxon>Eukaryota</taxon>
        <taxon>Fungi</taxon>
        <taxon>Fungi incertae sedis</taxon>
        <taxon>Mucoromycota</taxon>
        <taxon>Glomeromycotina</taxon>
        <taxon>Glomeromycetes</taxon>
        <taxon>Glomerales</taxon>
        <taxon>Glomeraceae</taxon>
        <taxon>Rhizophagus</taxon>
    </lineage>
</organism>
<accession>A0A2I1H6E4</accession>
<reference evidence="1 2" key="1">
    <citation type="submission" date="2015-10" db="EMBL/GenBank/DDBJ databases">
        <title>Genome analyses suggest a sexual origin of heterokaryosis in a supposedly ancient asexual fungus.</title>
        <authorList>
            <person name="Ropars J."/>
            <person name="Sedzielewska K."/>
            <person name="Noel J."/>
            <person name="Charron P."/>
            <person name="Farinelli L."/>
            <person name="Marton T."/>
            <person name="Kruger M."/>
            <person name="Pelin A."/>
            <person name="Brachmann A."/>
            <person name="Corradi N."/>
        </authorList>
    </citation>
    <scope>NUCLEOTIDE SEQUENCE [LARGE SCALE GENOMIC DNA]</scope>
    <source>
        <strain evidence="1 2">A4</strain>
    </source>
</reference>
<proteinExistence type="predicted"/>
<evidence type="ECO:0000313" key="2">
    <source>
        <dbReference type="Proteomes" id="UP000234323"/>
    </source>
</evidence>